<dbReference type="EMBL" id="SLXT01000004">
    <property type="protein sequence ID" value="TCP68259.1"/>
    <property type="molecule type" value="Genomic_DNA"/>
</dbReference>
<comment type="caution">
    <text evidence="2">The sequence shown here is derived from an EMBL/GenBank/DDBJ whole genome shotgun (WGS) entry which is preliminary data.</text>
</comment>
<dbReference type="PANTHER" id="PTHR45947">
    <property type="entry name" value="SULFOQUINOVOSYL TRANSFERASE SQD2"/>
    <property type="match status" value="1"/>
</dbReference>
<dbReference type="SUPFAM" id="SSF53756">
    <property type="entry name" value="UDP-Glycosyltransferase/glycogen phosphorylase"/>
    <property type="match status" value="1"/>
</dbReference>
<reference evidence="2 3" key="1">
    <citation type="submission" date="2019-03" db="EMBL/GenBank/DDBJ databases">
        <title>Genomic Encyclopedia of Type Strains, Phase IV (KMG-IV): sequencing the most valuable type-strain genomes for metagenomic binning, comparative biology and taxonomic classification.</title>
        <authorList>
            <person name="Goeker M."/>
        </authorList>
    </citation>
    <scope>NUCLEOTIDE SEQUENCE [LARGE SCALE GENOMIC DNA]</scope>
    <source>
        <strain evidence="2 3">DSM 11170</strain>
    </source>
</reference>
<dbReference type="AlphaFoldDB" id="A0A4R2RYU8"/>
<dbReference type="PANTHER" id="PTHR45947:SF15">
    <property type="entry name" value="TEICHURONIC ACID BIOSYNTHESIS GLYCOSYLTRANSFERASE TUAC-RELATED"/>
    <property type="match status" value="1"/>
</dbReference>
<gene>
    <name evidence="2" type="ORF">EDD73_104162</name>
</gene>
<dbReference type="Gene3D" id="3.40.50.2000">
    <property type="entry name" value="Glycogen Phosphorylase B"/>
    <property type="match status" value="2"/>
</dbReference>
<protein>
    <submittedName>
        <fullName evidence="2">Galacturonosyltransferase</fullName>
    </submittedName>
</protein>
<dbReference type="InterPro" id="IPR028098">
    <property type="entry name" value="Glyco_trans_4-like_N"/>
</dbReference>
<feature type="domain" description="Glycosyltransferase subfamily 4-like N-terminal" evidence="1">
    <location>
        <begin position="13"/>
        <end position="147"/>
    </location>
</feature>
<keyword evidence="3" id="KW-1185">Reference proteome</keyword>
<dbReference type="OrthoDB" id="9772485at2"/>
<keyword evidence="2" id="KW-0808">Transferase</keyword>
<dbReference type="GO" id="GO:0016757">
    <property type="term" value="F:glycosyltransferase activity"/>
    <property type="evidence" value="ECO:0007669"/>
    <property type="project" value="TreeGrafter"/>
</dbReference>
<dbReference type="Proteomes" id="UP000294813">
    <property type="component" value="Unassembled WGS sequence"/>
</dbReference>
<dbReference type="Pfam" id="PF13692">
    <property type="entry name" value="Glyco_trans_1_4"/>
    <property type="match status" value="1"/>
</dbReference>
<dbReference type="Pfam" id="PF13477">
    <property type="entry name" value="Glyco_trans_4_2"/>
    <property type="match status" value="1"/>
</dbReference>
<organism evidence="2 3">
    <name type="scientific">Heliophilum fasciatum</name>
    <dbReference type="NCBI Taxonomy" id="35700"/>
    <lineage>
        <taxon>Bacteria</taxon>
        <taxon>Bacillati</taxon>
        <taxon>Bacillota</taxon>
        <taxon>Clostridia</taxon>
        <taxon>Eubacteriales</taxon>
        <taxon>Heliobacteriaceae</taxon>
        <taxon>Heliophilum</taxon>
    </lineage>
</organism>
<evidence type="ECO:0000313" key="2">
    <source>
        <dbReference type="EMBL" id="TCP68259.1"/>
    </source>
</evidence>
<proteinExistence type="predicted"/>
<evidence type="ECO:0000313" key="3">
    <source>
        <dbReference type="Proteomes" id="UP000294813"/>
    </source>
</evidence>
<sequence length="367" mass="42617">MAIIMMISPKDNNFYNFRRELIEKLIKNKYEVYLVCPYGKKMDCFIEMGCKFINLTIDRRGTNPLKDLQQIRFYVDILKKYKPDLVLTYTTKCSIYGGIACGLTKTKYIVNNAGLIDTSTYPWWLKFILDTLYRLGFRKASCMMYQNSQERDYMNRILRNKVNYHDIPGSGVNVAEFSYQQYPEDDSSITFNFVARIVKIKGIDEFLECAKRIHSEYSNTRFIIYGDYDDDKYKVKLDEYIKCGYIEYGGVLLDMKSAIASAHAVIHPSYYEGMTNVVLEHSAMGRVCIGSDIPGVNDAIENGVTGYTFPRKDVGALVETVRTFIELPHERKETMGRTAREKVEREFDRSIVTNVYLEEIEKVLMED</sequence>
<dbReference type="CDD" id="cd03808">
    <property type="entry name" value="GT4_CapM-like"/>
    <property type="match status" value="1"/>
</dbReference>
<accession>A0A4R2RYU8</accession>
<dbReference type="InterPro" id="IPR050194">
    <property type="entry name" value="Glycosyltransferase_grp1"/>
</dbReference>
<dbReference type="RefSeq" id="WP_131918311.1">
    <property type="nucleotide sequence ID" value="NZ_JAOQNU010000004.1"/>
</dbReference>
<name>A0A4R2RYU8_9FIRM</name>
<evidence type="ECO:0000259" key="1">
    <source>
        <dbReference type="Pfam" id="PF13477"/>
    </source>
</evidence>